<feature type="domain" description="GCVT N-terminal" evidence="2">
    <location>
        <begin position="6"/>
        <end position="254"/>
    </location>
</feature>
<dbReference type="NCBIfam" id="TIGR03317">
    <property type="entry name" value="ygfZ_signature"/>
    <property type="match status" value="1"/>
</dbReference>
<sequence length="359" mass="38213">MPADSLHDYLSQQGAQFGDVAGEQVAQNYGNTNAEHQALTESVGLADLSFRGCLAVLGDDRVKFINGQVTNEVAGLKPGQGCYAALINAKAKMQADLHVYRLDDELILDFEPGLVGAVTQRLESHIIADQAELIDASPHFGLLSLQGPKTHDTLEVLGLSLLEEPFAHVKSPLADLGEVYVMNNGRYGTAGCDLYIPAANLAKAAEHLAKAVAEQGGRLVGWQATEIARVEAGIPRFGIDMDNNTLPPEANLEIRAISYTKGCYIGQEIIARIRTYGRVNRTLVGYRLDADLAKTAIPGTKLTDDSGKTVGTLTSVIDSPKSGPIALGMAKRGSESPGQVLSAREPAQGQAIVAEIPFR</sequence>
<protein>
    <recommendedName>
        <fullName evidence="2">GCVT N-terminal domain-containing protein</fullName>
    </recommendedName>
</protein>
<reference evidence="3" key="1">
    <citation type="submission" date="2018-05" db="EMBL/GenBank/DDBJ databases">
        <authorList>
            <person name="Lanie J.A."/>
            <person name="Ng W.-L."/>
            <person name="Kazmierczak K.M."/>
            <person name="Andrzejewski T.M."/>
            <person name="Davidsen T.M."/>
            <person name="Wayne K.J."/>
            <person name="Tettelin H."/>
            <person name="Glass J.I."/>
            <person name="Rusch D."/>
            <person name="Podicherti R."/>
            <person name="Tsui H.-C.T."/>
            <person name="Winkler M.E."/>
        </authorList>
    </citation>
    <scope>NUCLEOTIDE SEQUENCE</scope>
</reference>
<dbReference type="EMBL" id="UINC01007525">
    <property type="protein sequence ID" value="SVA33807.1"/>
    <property type="molecule type" value="Genomic_DNA"/>
</dbReference>
<keyword evidence="1" id="KW-0809">Transit peptide</keyword>
<dbReference type="InterPro" id="IPR006222">
    <property type="entry name" value="GCVT_N"/>
</dbReference>
<proteinExistence type="predicted"/>
<evidence type="ECO:0000259" key="2">
    <source>
        <dbReference type="Pfam" id="PF01571"/>
    </source>
</evidence>
<name>A0A381V2D0_9ZZZZ</name>
<dbReference type="Gene3D" id="3.30.1360.120">
    <property type="entry name" value="Probable tRNA modification gtpase trme, domain 1"/>
    <property type="match status" value="1"/>
</dbReference>
<evidence type="ECO:0000256" key="1">
    <source>
        <dbReference type="ARBA" id="ARBA00022946"/>
    </source>
</evidence>
<dbReference type="SUPFAM" id="SSF103025">
    <property type="entry name" value="Folate-binding domain"/>
    <property type="match status" value="1"/>
</dbReference>
<dbReference type="InterPro" id="IPR028896">
    <property type="entry name" value="GcvT/YgfZ/DmdA"/>
</dbReference>
<gene>
    <name evidence="3" type="ORF">METZ01_LOCUS86661</name>
</gene>
<dbReference type="PANTHER" id="PTHR43757:SF14">
    <property type="entry name" value="GLYCINE CLEAVAGE T-PROTEIN FAMILY"/>
    <property type="match status" value="1"/>
</dbReference>
<dbReference type="PIRSF" id="PIRSF006487">
    <property type="entry name" value="GcvT"/>
    <property type="match status" value="1"/>
</dbReference>
<dbReference type="PANTHER" id="PTHR43757">
    <property type="entry name" value="AMINOMETHYLTRANSFERASE"/>
    <property type="match status" value="1"/>
</dbReference>
<evidence type="ECO:0000313" key="3">
    <source>
        <dbReference type="EMBL" id="SVA33807.1"/>
    </source>
</evidence>
<dbReference type="AlphaFoldDB" id="A0A381V2D0"/>
<accession>A0A381V2D0</accession>
<dbReference type="GO" id="GO:0005739">
    <property type="term" value="C:mitochondrion"/>
    <property type="evidence" value="ECO:0007669"/>
    <property type="project" value="TreeGrafter"/>
</dbReference>
<dbReference type="InterPro" id="IPR027266">
    <property type="entry name" value="TrmE/GcvT-like"/>
</dbReference>
<dbReference type="Pfam" id="PF01571">
    <property type="entry name" value="GCV_T"/>
    <property type="match status" value="1"/>
</dbReference>
<dbReference type="InterPro" id="IPR017703">
    <property type="entry name" value="YgfZ/GCV_T_CS"/>
</dbReference>
<organism evidence="3">
    <name type="scientific">marine metagenome</name>
    <dbReference type="NCBI Taxonomy" id="408172"/>
    <lineage>
        <taxon>unclassified sequences</taxon>
        <taxon>metagenomes</taxon>
        <taxon>ecological metagenomes</taxon>
    </lineage>
</organism>